<dbReference type="AlphaFoldDB" id="A0A3S0JLS0"/>
<dbReference type="EMBL" id="RXLZ01000010">
    <property type="protein sequence ID" value="RTQ90944.1"/>
    <property type="molecule type" value="Genomic_DNA"/>
</dbReference>
<name>A0A3S0JLS0_STEMA</name>
<gene>
    <name evidence="1" type="ORF">EKL94_05115</name>
</gene>
<organism evidence="1 2">
    <name type="scientific">Stenotrophomonas maltophilia</name>
    <name type="common">Pseudomonas maltophilia</name>
    <name type="synonym">Xanthomonas maltophilia</name>
    <dbReference type="NCBI Taxonomy" id="40324"/>
    <lineage>
        <taxon>Bacteria</taxon>
        <taxon>Pseudomonadati</taxon>
        <taxon>Pseudomonadota</taxon>
        <taxon>Gammaproteobacteria</taxon>
        <taxon>Lysobacterales</taxon>
        <taxon>Lysobacteraceae</taxon>
        <taxon>Stenotrophomonas</taxon>
        <taxon>Stenotrophomonas maltophilia group</taxon>
    </lineage>
</organism>
<dbReference type="Proteomes" id="UP000271705">
    <property type="component" value="Unassembled WGS sequence"/>
</dbReference>
<comment type="caution">
    <text evidence="1">The sequence shown here is derived from an EMBL/GenBank/DDBJ whole genome shotgun (WGS) entry which is preliminary data.</text>
</comment>
<sequence length="154" mass="16796">MHLIARKGPSTSSPPHSLTPAAPVLVAAFATASRKLPAMPLPADFYWTTRSASLPTDPLTVIACEGVWVVALTQRVDDDSWVATLDRHRDGLSGPGGSCRRCSSYEQGRAGAELWEARHEARLREEVAKIAAYRSAVRANRLAKLHILPPFGWE</sequence>
<protein>
    <submittedName>
        <fullName evidence="1">Uncharacterized protein</fullName>
    </submittedName>
</protein>
<evidence type="ECO:0000313" key="1">
    <source>
        <dbReference type="EMBL" id="RTQ90944.1"/>
    </source>
</evidence>
<reference evidence="1 2" key="1">
    <citation type="submission" date="2018-12" db="EMBL/GenBank/DDBJ databases">
        <authorList>
            <person name="Kartti S."/>
            <person name="Manni A."/>
            <person name="Chemao El Fihri M.W."/>
            <person name="Laamarti M."/>
            <person name="Temsamani L."/>
            <person name="El Jamali J.E."/>
            <person name="Ouadghiri M."/>
            <person name="Ibrahimi A."/>
            <person name="Filati-Maltouf A."/>
        </authorList>
    </citation>
    <scope>NUCLEOTIDE SEQUENCE [LARGE SCALE GENOMIC DNA]</scope>
    <source>
        <strain evidence="1 2">MDMC339</strain>
    </source>
</reference>
<evidence type="ECO:0000313" key="2">
    <source>
        <dbReference type="Proteomes" id="UP000271705"/>
    </source>
</evidence>
<accession>A0A3S0JLS0</accession>
<proteinExistence type="predicted"/>